<dbReference type="EMBL" id="CP002838">
    <property type="protein sequence ID" value="AEM37907.1"/>
    <property type="molecule type" value="Genomic_DNA"/>
</dbReference>
<dbReference type="Pfam" id="PF00270">
    <property type="entry name" value="DEAD"/>
    <property type="match status" value="1"/>
</dbReference>
<evidence type="ECO:0000313" key="6">
    <source>
        <dbReference type="EMBL" id="AEM37907.1"/>
    </source>
</evidence>
<reference evidence="6 7" key="1">
    <citation type="journal article" date="2011" name="Stand. Genomic Sci.">
        <title>Complete genome sequence of the hyperthermophilic chemolithoautotroph Pyrolobus fumarii type strain (1A).</title>
        <authorList>
            <person name="Anderson I."/>
            <person name="Goker M."/>
            <person name="Nolan M."/>
            <person name="Lucas S."/>
            <person name="Hammon N."/>
            <person name="Deshpande S."/>
            <person name="Cheng J.F."/>
            <person name="Tapia R."/>
            <person name="Han C."/>
            <person name="Goodwin L."/>
            <person name="Pitluck S."/>
            <person name="Huntemann M."/>
            <person name="Liolios K."/>
            <person name="Ivanova N."/>
            <person name="Pagani I."/>
            <person name="Mavromatis K."/>
            <person name="Ovchinikova G."/>
            <person name="Pati A."/>
            <person name="Chen A."/>
            <person name="Palaniappan K."/>
            <person name="Land M."/>
            <person name="Hauser L."/>
            <person name="Brambilla E.M."/>
            <person name="Huber H."/>
            <person name="Yasawong M."/>
            <person name="Rohde M."/>
            <person name="Spring S."/>
            <person name="Abt B."/>
            <person name="Sikorski J."/>
            <person name="Wirth R."/>
            <person name="Detter J.C."/>
            <person name="Woyke T."/>
            <person name="Bristow J."/>
            <person name="Eisen J.A."/>
            <person name="Markowitz V."/>
            <person name="Hugenholtz P."/>
            <person name="Kyrpides N.C."/>
            <person name="Klenk H.P."/>
            <person name="Lapidus A."/>
        </authorList>
    </citation>
    <scope>NUCLEOTIDE SEQUENCE [LARGE SCALE GENOMIC DNA]</scope>
    <source>
        <strain evidence="7">DSM 11204 / 1A</strain>
    </source>
</reference>
<keyword evidence="1" id="KW-0547">Nucleotide-binding</keyword>
<dbReference type="Proteomes" id="UP000001037">
    <property type="component" value="Chromosome"/>
</dbReference>
<evidence type="ECO:0000259" key="5">
    <source>
        <dbReference type="PROSITE" id="PS51194"/>
    </source>
</evidence>
<dbReference type="SMART" id="SM00487">
    <property type="entry name" value="DEXDc"/>
    <property type="match status" value="1"/>
</dbReference>
<dbReference type="GO" id="GO:0006289">
    <property type="term" value="P:nucleotide-excision repair"/>
    <property type="evidence" value="ECO:0007669"/>
    <property type="project" value="TreeGrafter"/>
</dbReference>
<evidence type="ECO:0000256" key="1">
    <source>
        <dbReference type="ARBA" id="ARBA00022741"/>
    </source>
</evidence>
<sequence>MRVVSVAGKLIDLGYQVVVWDEAGSEPEVSSKTFADIVPRLAGSEVGSWRLYRHQVESIEALRRGENIVLTARTGSGKTESWALAALAEGWRVLAIYPTLALAADQIHRLEKYYTLAGYGPHAVMRLDRPTLDKLGGPHGVIRALSAAKVVVSNPAFLMAELKRIAVGRGLLEHFLTRVDLIVLDELDFYGPRGAHLLIAMLELISRYIAVEPPRVAVLTATLGNPGELAKLLERITGRKSRVITGSPRRPPNRYVLVLGKGVDALRRFVKQNASVIASRVPWVLELLDDEEEFAERAYEVYEALEAIGLRPPRPSLDPVEILSAILDLEEDGVTLAFTRSIRHAERVYRSLLDRNPRAKSLAAVHHHLVPKDRREEVERAAREGRLKLVVTVRTLAQGIDIGTIVRVVHVGLPSDTREFHQREGRKGRRKEIPFTESVLIPQGLWDSKLLRAGAEAVREWTRLHLEKLYINPRNAYAALFRGLWKTFRGLKLDPDEEEVLRKFGLVTVKHTLAGERIWPSEKGMKVWNNLGFYEYGPPYGYKRYIRRNGREERVPEEASIREAVERLQPGCYDYTTNAIVVEHDAGKLRIVEEPIERAVERYEWLRKAVGEYEDVKLMWRERPDIAGDLLYGRVSTSVVLRVEAPVAGFGPLVELPAGVEWVVESRRPRITRSGRVYHEIHSIQLDVATSGKYSDFTYGYVVEVPSDTDPLEIEAGLAYLQVFLRLSDYSLPLGLLRYTVMPAGIVKRIHIWEEEPAGIIEGLDWARIAREVESFKPTPLALTLLAAIDPAVYNSVVQNEKLIDALPLYAARMAKLIAGVRSVEIAGVRVECPRPSPEHRIATLLILHEKVDTGRTVLVDVIGVHDGSGPKIDVYTYEPGVTSGYEVSVKLYGLLGKLFKEGYKVYHYGQERLLVNLLAGAYMAYMIVDHAKREGKLVDLAEELRKRVGDVPLVALGDVGRRLARQTSRFGEELQEAMKRAREERNPEPVVKVLRSIARETLETLYCLALALEKGIVERVENSEASRNDSKVGNVARRRARHAR</sequence>
<accession>G0EDZ1</accession>
<dbReference type="InterPro" id="IPR014001">
    <property type="entry name" value="Helicase_ATP-bd"/>
</dbReference>
<dbReference type="KEGG" id="pfm:Pyrfu_0035"/>
<dbReference type="InterPro" id="IPR001650">
    <property type="entry name" value="Helicase_C-like"/>
</dbReference>
<dbReference type="InterPro" id="IPR011545">
    <property type="entry name" value="DEAD/DEAH_box_helicase_dom"/>
</dbReference>
<dbReference type="RefSeq" id="WP_014025584.1">
    <property type="nucleotide sequence ID" value="NC_015931.1"/>
</dbReference>
<dbReference type="SUPFAM" id="SSF52540">
    <property type="entry name" value="P-loop containing nucleoside triphosphate hydrolases"/>
    <property type="match status" value="1"/>
</dbReference>
<keyword evidence="2" id="KW-0067">ATP-binding</keyword>
<dbReference type="PANTHER" id="PTHR47957">
    <property type="entry name" value="ATP-DEPENDENT HELICASE HRQ1"/>
    <property type="match status" value="1"/>
</dbReference>
<dbReference type="InterPro" id="IPR027417">
    <property type="entry name" value="P-loop_NTPase"/>
</dbReference>
<evidence type="ECO:0000313" key="7">
    <source>
        <dbReference type="Proteomes" id="UP000001037"/>
    </source>
</evidence>
<name>G0EDZ1_PYRF1</name>
<dbReference type="GO" id="GO:0036297">
    <property type="term" value="P:interstrand cross-link repair"/>
    <property type="evidence" value="ECO:0007669"/>
    <property type="project" value="TreeGrafter"/>
</dbReference>
<dbReference type="GO" id="GO:0005524">
    <property type="term" value="F:ATP binding"/>
    <property type="evidence" value="ECO:0007669"/>
    <property type="project" value="UniProtKB-KW"/>
</dbReference>
<dbReference type="OrthoDB" id="36796at2157"/>
<keyword evidence="6" id="KW-0378">Hydrolase</keyword>
<feature type="domain" description="Helicase ATP-binding" evidence="4">
    <location>
        <begin position="59"/>
        <end position="241"/>
    </location>
</feature>
<feature type="domain" description="Helicase C-terminal" evidence="5">
    <location>
        <begin position="321"/>
        <end position="477"/>
    </location>
</feature>
<dbReference type="GO" id="GO:0003676">
    <property type="term" value="F:nucleic acid binding"/>
    <property type="evidence" value="ECO:0007669"/>
    <property type="project" value="InterPro"/>
</dbReference>
<dbReference type="SMART" id="SM00490">
    <property type="entry name" value="HELICc"/>
    <property type="match status" value="1"/>
</dbReference>
<dbReference type="STRING" id="694429.Pyrfu_0035"/>
<dbReference type="eggNOG" id="arCOG00555">
    <property type="taxonomic scope" value="Archaea"/>
</dbReference>
<dbReference type="PROSITE" id="PS51192">
    <property type="entry name" value="HELICASE_ATP_BIND_1"/>
    <property type="match status" value="1"/>
</dbReference>
<dbReference type="GO" id="GO:0043138">
    <property type="term" value="F:3'-5' DNA helicase activity"/>
    <property type="evidence" value="ECO:0007669"/>
    <property type="project" value="TreeGrafter"/>
</dbReference>
<evidence type="ECO:0000259" key="4">
    <source>
        <dbReference type="PROSITE" id="PS51192"/>
    </source>
</evidence>
<dbReference type="InParanoid" id="G0EDZ1"/>
<dbReference type="GeneID" id="11139660"/>
<dbReference type="PANTHER" id="PTHR47957:SF3">
    <property type="entry name" value="ATP-DEPENDENT HELICASE HRQ1"/>
    <property type="match status" value="1"/>
</dbReference>
<dbReference type="HOGENOM" id="CLU_312314_0_0_2"/>
<organism evidence="6 7">
    <name type="scientific">Pyrolobus fumarii (strain DSM 11204 / 1A)</name>
    <dbReference type="NCBI Taxonomy" id="694429"/>
    <lineage>
        <taxon>Archaea</taxon>
        <taxon>Thermoproteota</taxon>
        <taxon>Thermoprotei</taxon>
        <taxon>Desulfurococcales</taxon>
        <taxon>Pyrodictiaceae</taxon>
        <taxon>Pyrolobus</taxon>
    </lineage>
</organism>
<dbReference type="Pfam" id="PF00271">
    <property type="entry name" value="Helicase_C"/>
    <property type="match status" value="1"/>
</dbReference>
<evidence type="ECO:0000256" key="3">
    <source>
        <dbReference type="SAM" id="MobiDB-lite"/>
    </source>
</evidence>
<dbReference type="PROSITE" id="PS51194">
    <property type="entry name" value="HELICASE_CTER"/>
    <property type="match status" value="1"/>
</dbReference>
<gene>
    <name evidence="6" type="ordered locus">Pyrfu_0035</name>
</gene>
<proteinExistence type="predicted"/>
<feature type="region of interest" description="Disordered" evidence="3">
    <location>
        <begin position="1024"/>
        <end position="1045"/>
    </location>
</feature>
<keyword evidence="7" id="KW-1185">Reference proteome</keyword>
<evidence type="ECO:0000256" key="2">
    <source>
        <dbReference type="ARBA" id="ARBA00022840"/>
    </source>
</evidence>
<protein>
    <submittedName>
        <fullName evidence="6">DEAD/DEAH box helicase domain protein</fullName>
    </submittedName>
</protein>
<keyword evidence="6" id="KW-0347">Helicase</keyword>
<dbReference type="Gene3D" id="3.40.50.300">
    <property type="entry name" value="P-loop containing nucleotide triphosphate hydrolases"/>
    <property type="match status" value="2"/>
</dbReference>
<dbReference type="AlphaFoldDB" id="G0EDZ1"/>